<proteinExistence type="predicted"/>
<dbReference type="AlphaFoldDB" id="A0A0D7AR90"/>
<accession>A0A0D7AR90</accession>
<gene>
    <name evidence="1" type="ORF">CYLTODRAFT_495587</name>
</gene>
<evidence type="ECO:0000313" key="2">
    <source>
        <dbReference type="Proteomes" id="UP000054007"/>
    </source>
</evidence>
<protein>
    <submittedName>
        <fullName evidence="1">Uncharacterized protein</fullName>
    </submittedName>
</protein>
<feature type="non-terminal residue" evidence="1">
    <location>
        <position position="55"/>
    </location>
</feature>
<dbReference type="EMBL" id="KN881517">
    <property type="protein sequence ID" value="KIY60565.1"/>
    <property type="molecule type" value="Genomic_DNA"/>
</dbReference>
<name>A0A0D7AR90_9AGAR</name>
<evidence type="ECO:0000313" key="1">
    <source>
        <dbReference type="EMBL" id="KIY60565.1"/>
    </source>
</evidence>
<sequence length="55" mass="6415">MVADDFEFIGPVRPALCSEYPHTRRRSGPLLTSRSAVCISTIPWRWIVGMRLRRR</sequence>
<dbReference type="Proteomes" id="UP000054007">
    <property type="component" value="Unassembled WGS sequence"/>
</dbReference>
<organism evidence="1 2">
    <name type="scientific">Cylindrobasidium torrendii FP15055 ss-10</name>
    <dbReference type="NCBI Taxonomy" id="1314674"/>
    <lineage>
        <taxon>Eukaryota</taxon>
        <taxon>Fungi</taxon>
        <taxon>Dikarya</taxon>
        <taxon>Basidiomycota</taxon>
        <taxon>Agaricomycotina</taxon>
        <taxon>Agaricomycetes</taxon>
        <taxon>Agaricomycetidae</taxon>
        <taxon>Agaricales</taxon>
        <taxon>Marasmiineae</taxon>
        <taxon>Physalacriaceae</taxon>
        <taxon>Cylindrobasidium</taxon>
    </lineage>
</organism>
<keyword evidence="2" id="KW-1185">Reference proteome</keyword>
<reference evidence="1 2" key="1">
    <citation type="journal article" date="2015" name="Fungal Genet. Biol.">
        <title>Evolution of novel wood decay mechanisms in Agaricales revealed by the genome sequences of Fistulina hepatica and Cylindrobasidium torrendii.</title>
        <authorList>
            <person name="Floudas D."/>
            <person name="Held B.W."/>
            <person name="Riley R."/>
            <person name="Nagy L.G."/>
            <person name="Koehler G."/>
            <person name="Ransdell A.S."/>
            <person name="Younus H."/>
            <person name="Chow J."/>
            <person name="Chiniquy J."/>
            <person name="Lipzen A."/>
            <person name="Tritt A."/>
            <person name="Sun H."/>
            <person name="Haridas S."/>
            <person name="LaButti K."/>
            <person name="Ohm R.A."/>
            <person name="Kues U."/>
            <person name="Blanchette R.A."/>
            <person name="Grigoriev I.V."/>
            <person name="Minto R.E."/>
            <person name="Hibbett D.S."/>
        </authorList>
    </citation>
    <scope>NUCLEOTIDE SEQUENCE [LARGE SCALE GENOMIC DNA]</scope>
    <source>
        <strain evidence="1 2">FP15055 ss-10</strain>
    </source>
</reference>